<evidence type="ECO:0000313" key="2">
    <source>
        <dbReference type="Proteomes" id="UP000284531"/>
    </source>
</evidence>
<dbReference type="Proteomes" id="UP000284531">
    <property type="component" value="Unassembled WGS sequence"/>
</dbReference>
<organism evidence="1 2">
    <name type="scientific">Marinifilum flexuosum</name>
    <dbReference type="NCBI Taxonomy" id="1117708"/>
    <lineage>
        <taxon>Bacteria</taxon>
        <taxon>Pseudomonadati</taxon>
        <taxon>Bacteroidota</taxon>
        <taxon>Bacteroidia</taxon>
        <taxon>Marinilabiliales</taxon>
        <taxon>Marinifilaceae</taxon>
    </lineage>
</organism>
<reference evidence="1 2" key="1">
    <citation type="submission" date="2018-09" db="EMBL/GenBank/DDBJ databases">
        <title>Genomic Encyclopedia of Archaeal and Bacterial Type Strains, Phase II (KMG-II): from individual species to whole genera.</title>
        <authorList>
            <person name="Goeker M."/>
        </authorList>
    </citation>
    <scope>NUCLEOTIDE SEQUENCE [LARGE SCALE GENOMIC DNA]</scope>
    <source>
        <strain evidence="1 2">DSM 21950</strain>
    </source>
</reference>
<accession>A0A419XAV1</accession>
<dbReference type="AlphaFoldDB" id="A0A419XAV1"/>
<evidence type="ECO:0000313" key="1">
    <source>
        <dbReference type="EMBL" id="RKE04699.1"/>
    </source>
</evidence>
<sequence length="62" mass="6961">MKKRCSVPIYLFFINALLELYCSQGVTDLQDVNSHPLTFLGIPPKKNPEPVQSSGFSLTTIY</sequence>
<name>A0A419XAV1_9BACT</name>
<proteinExistence type="predicted"/>
<dbReference type="EMBL" id="RAPQ01000008">
    <property type="protein sequence ID" value="RKE04699.1"/>
    <property type="molecule type" value="Genomic_DNA"/>
</dbReference>
<gene>
    <name evidence="1" type="ORF">BXY64_1726</name>
</gene>
<comment type="caution">
    <text evidence="1">The sequence shown here is derived from an EMBL/GenBank/DDBJ whole genome shotgun (WGS) entry which is preliminary data.</text>
</comment>
<keyword evidence="2" id="KW-1185">Reference proteome</keyword>
<protein>
    <submittedName>
        <fullName evidence="1">Uncharacterized protein</fullName>
    </submittedName>
</protein>